<organism evidence="11 12">
    <name type="scientific">Caulochytrium protostelioides</name>
    <dbReference type="NCBI Taxonomy" id="1555241"/>
    <lineage>
        <taxon>Eukaryota</taxon>
        <taxon>Fungi</taxon>
        <taxon>Fungi incertae sedis</taxon>
        <taxon>Chytridiomycota</taxon>
        <taxon>Chytridiomycota incertae sedis</taxon>
        <taxon>Chytridiomycetes</taxon>
        <taxon>Caulochytriales</taxon>
        <taxon>Caulochytriaceae</taxon>
        <taxon>Caulochytrium</taxon>
    </lineage>
</organism>
<keyword evidence="6" id="KW-0521">NADP</keyword>
<dbReference type="Pfam" id="PF03853">
    <property type="entry name" value="YjeF_N"/>
    <property type="match status" value="1"/>
</dbReference>
<dbReference type="GO" id="GO:0005739">
    <property type="term" value="C:mitochondrion"/>
    <property type="evidence" value="ECO:0007669"/>
    <property type="project" value="TreeGrafter"/>
</dbReference>
<evidence type="ECO:0000313" key="12">
    <source>
        <dbReference type="Proteomes" id="UP000268535"/>
    </source>
</evidence>
<dbReference type="GO" id="GO:0052856">
    <property type="term" value="F:NAD(P)HX epimerase activity"/>
    <property type="evidence" value="ECO:0007669"/>
    <property type="project" value="UniProtKB-EC"/>
</dbReference>
<gene>
    <name evidence="11" type="ORF">CAUPRSCDRAFT_191</name>
</gene>
<evidence type="ECO:0000259" key="10">
    <source>
        <dbReference type="PROSITE" id="PS51385"/>
    </source>
</evidence>
<evidence type="ECO:0000256" key="5">
    <source>
        <dbReference type="ARBA" id="ARBA00022741"/>
    </source>
</evidence>
<dbReference type="AlphaFoldDB" id="A0A4P9WUB7"/>
<evidence type="ECO:0000256" key="1">
    <source>
        <dbReference type="ARBA" id="ARBA00000013"/>
    </source>
</evidence>
<evidence type="ECO:0000256" key="8">
    <source>
        <dbReference type="ARBA" id="ARBA00023027"/>
    </source>
</evidence>
<dbReference type="EMBL" id="ML009559">
    <property type="protein sequence ID" value="RKO96864.1"/>
    <property type="molecule type" value="Genomic_DNA"/>
</dbReference>
<dbReference type="SUPFAM" id="SSF64153">
    <property type="entry name" value="YjeF N-terminal domain-like"/>
    <property type="match status" value="1"/>
</dbReference>
<dbReference type="GO" id="GO:0046872">
    <property type="term" value="F:metal ion binding"/>
    <property type="evidence" value="ECO:0007669"/>
    <property type="project" value="UniProtKB-KW"/>
</dbReference>
<keyword evidence="7" id="KW-0630">Potassium</keyword>
<evidence type="ECO:0000256" key="2">
    <source>
        <dbReference type="ARBA" id="ARBA00000909"/>
    </source>
</evidence>
<evidence type="ECO:0000256" key="9">
    <source>
        <dbReference type="ARBA" id="ARBA00023235"/>
    </source>
</evidence>
<feature type="domain" description="YjeF N-terminal" evidence="10">
    <location>
        <begin position="1"/>
        <end position="178"/>
    </location>
</feature>
<dbReference type="InterPro" id="IPR004443">
    <property type="entry name" value="YjeF_N_dom"/>
</dbReference>
<dbReference type="PANTHER" id="PTHR13232:SF10">
    <property type="entry name" value="NAD(P)H-HYDRATE EPIMERASE"/>
    <property type="match status" value="1"/>
</dbReference>
<evidence type="ECO:0000256" key="4">
    <source>
        <dbReference type="ARBA" id="ARBA00022723"/>
    </source>
</evidence>
<name>A0A4P9WUB7_9FUNG</name>
<dbReference type="PANTHER" id="PTHR13232">
    <property type="entry name" value="NAD(P)H-HYDRATE EPIMERASE"/>
    <property type="match status" value="1"/>
</dbReference>
<evidence type="ECO:0000313" key="11">
    <source>
        <dbReference type="EMBL" id="RKO96864.1"/>
    </source>
</evidence>
<reference evidence="12" key="1">
    <citation type="journal article" date="2018" name="Nat. Microbiol.">
        <title>Leveraging single-cell genomics to expand the fungal tree of life.</title>
        <authorList>
            <person name="Ahrendt S.R."/>
            <person name="Quandt C.A."/>
            <person name="Ciobanu D."/>
            <person name="Clum A."/>
            <person name="Salamov A."/>
            <person name="Andreopoulos B."/>
            <person name="Cheng J.F."/>
            <person name="Woyke T."/>
            <person name="Pelin A."/>
            <person name="Henrissat B."/>
            <person name="Reynolds N.K."/>
            <person name="Benny G.L."/>
            <person name="Smith M.E."/>
            <person name="James T.Y."/>
            <person name="Grigoriev I.V."/>
        </authorList>
    </citation>
    <scope>NUCLEOTIDE SEQUENCE [LARGE SCALE GENOMIC DNA]</scope>
    <source>
        <strain evidence="12">ATCC 52028</strain>
    </source>
</reference>
<dbReference type="Proteomes" id="UP000268535">
    <property type="component" value="Unassembled WGS sequence"/>
</dbReference>
<evidence type="ECO:0000256" key="3">
    <source>
        <dbReference type="ARBA" id="ARBA00012228"/>
    </source>
</evidence>
<dbReference type="PROSITE" id="PS51385">
    <property type="entry name" value="YJEF_N"/>
    <property type="match status" value="1"/>
</dbReference>
<dbReference type="GO" id="GO:0000166">
    <property type="term" value="F:nucleotide binding"/>
    <property type="evidence" value="ECO:0007669"/>
    <property type="project" value="UniProtKB-KW"/>
</dbReference>
<sequence>RVLVACGPGNQGGDGLVAARHLHHMGFRPTVWYPKPGRNPYFQHLCDQLRDLEVPFATDFASAYDASELLLDTLFGFSFSGAVRAPFDQPLALLRDRTRAPRPFTVSVDVPSGWPVDDGDVGPADVDADDPRRFLPDALLSLTAPKPAAAAFADGLRGSHWLGGRFLSRRLARAYGLD</sequence>
<dbReference type="InterPro" id="IPR032976">
    <property type="entry name" value="YJEFN_prot_NAXE-like"/>
</dbReference>
<protein>
    <recommendedName>
        <fullName evidence="3">NAD(P)H-hydrate epimerase</fullName>
        <ecNumber evidence="3">5.1.99.6</ecNumber>
    </recommendedName>
</protein>
<evidence type="ECO:0000256" key="6">
    <source>
        <dbReference type="ARBA" id="ARBA00022857"/>
    </source>
</evidence>
<keyword evidence="9" id="KW-0413">Isomerase</keyword>
<dbReference type="Gene3D" id="3.40.50.10260">
    <property type="entry name" value="YjeF N-terminal domain"/>
    <property type="match status" value="1"/>
</dbReference>
<dbReference type="InterPro" id="IPR036652">
    <property type="entry name" value="YjeF_N_dom_sf"/>
</dbReference>
<evidence type="ECO:0000256" key="7">
    <source>
        <dbReference type="ARBA" id="ARBA00022958"/>
    </source>
</evidence>
<dbReference type="EC" id="5.1.99.6" evidence="3"/>
<accession>A0A4P9WUB7</accession>
<comment type="catalytic activity">
    <reaction evidence="2">
        <text>(6R)-NADPHX = (6S)-NADPHX</text>
        <dbReference type="Rhea" id="RHEA:32227"/>
        <dbReference type="ChEBI" id="CHEBI:64076"/>
        <dbReference type="ChEBI" id="CHEBI:64077"/>
        <dbReference type="EC" id="5.1.99.6"/>
    </reaction>
</comment>
<comment type="catalytic activity">
    <reaction evidence="1">
        <text>(6R)-NADHX = (6S)-NADHX</text>
        <dbReference type="Rhea" id="RHEA:32215"/>
        <dbReference type="ChEBI" id="CHEBI:64074"/>
        <dbReference type="ChEBI" id="CHEBI:64075"/>
        <dbReference type="EC" id="5.1.99.6"/>
    </reaction>
</comment>
<proteinExistence type="predicted"/>
<feature type="non-terminal residue" evidence="11">
    <location>
        <position position="1"/>
    </location>
</feature>
<feature type="non-terminal residue" evidence="11">
    <location>
        <position position="178"/>
    </location>
</feature>
<keyword evidence="8" id="KW-0520">NAD</keyword>
<keyword evidence="5" id="KW-0547">Nucleotide-binding</keyword>
<keyword evidence="4" id="KW-0479">Metal-binding</keyword>